<dbReference type="SUPFAM" id="SSF51735">
    <property type="entry name" value="NAD(P)-binding Rossmann-fold domains"/>
    <property type="match status" value="1"/>
</dbReference>
<comment type="caution">
    <text evidence="1">The sequence shown here is derived from an EMBL/GenBank/DDBJ whole genome shotgun (WGS) entry which is preliminary data.</text>
</comment>
<reference evidence="1 2" key="1">
    <citation type="journal article" date="2012" name="Genome Biol.">
        <title>The genome of the polar eukaryotic microalga coccomyxa subellipsoidea reveals traits of cold adaptation.</title>
        <authorList>
            <person name="Blanc G."/>
            <person name="Agarkova I."/>
            <person name="Grimwood J."/>
            <person name="Kuo A."/>
            <person name="Brueggeman A."/>
            <person name="Dunigan D."/>
            <person name="Gurnon J."/>
            <person name="Ladunga I."/>
            <person name="Lindquist E."/>
            <person name="Lucas S."/>
            <person name="Pangilinan J."/>
            <person name="Proschold T."/>
            <person name="Salamov A."/>
            <person name="Schmutz J."/>
            <person name="Weeks D."/>
            <person name="Yamada T."/>
            <person name="Claverie J.M."/>
            <person name="Grigoriev I."/>
            <person name="Van Etten J."/>
            <person name="Lomsadze A."/>
            <person name="Borodovsky M."/>
        </authorList>
    </citation>
    <scope>NUCLEOTIDE SEQUENCE [LARGE SCALE GENOMIC DNA]</scope>
    <source>
        <strain evidence="1 2">C-169</strain>
    </source>
</reference>
<protein>
    <recommendedName>
        <fullName evidence="3">NAD(P)-binding protein</fullName>
    </recommendedName>
</protein>
<gene>
    <name evidence="1" type="ORF">COCSUDRAFT_83533</name>
</gene>
<keyword evidence="2" id="KW-1185">Reference proteome</keyword>
<dbReference type="Gene3D" id="3.40.50.720">
    <property type="entry name" value="NAD(P)-binding Rossmann-like Domain"/>
    <property type="match status" value="1"/>
</dbReference>
<dbReference type="GO" id="GO:0005789">
    <property type="term" value="C:endoplasmic reticulum membrane"/>
    <property type="evidence" value="ECO:0007669"/>
    <property type="project" value="TreeGrafter"/>
</dbReference>
<dbReference type="KEGG" id="csl:COCSUDRAFT_83533"/>
<dbReference type="AlphaFoldDB" id="I0YRF5"/>
<dbReference type="OrthoDB" id="37659at2759"/>
<evidence type="ECO:0000313" key="1">
    <source>
        <dbReference type="EMBL" id="EIE20974.1"/>
    </source>
</evidence>
<dbReference type="RefSeq" id="XP_005645518.1">
    <property type="nucleotide sequence ID" value="XM_005645461.1"/>
</dbReference>
<dbReference type="GeneID" id="17038809"/>
<sequence>MSVEERRGQILIVSSLSGFVALPGQSAYSATKFALRGFADALQFESSMLDAMNARTRALIDELPSVNVYPARQSS</sequence>
<dbReference type="PANTHER" id="PTHR43550">
    <property type="entry name" value="3-KETODIHYDROSPHINGOSINE REDUCTASE"/>
    <property type="match status" value="1"/>
</dbReference>
<dbReference type="PANTHER" id="PTHR43550:SF3">
    <property type="entry name" value="3-KETODIHYDROSPHINGOSINE REDUCTASE"/>
    <property type="match status" value="1"/>
</dbReference>
<dbReference type="Proteomes" id="UP000007264">
    <property type="component" value="Unassembled WGS sequence"/>
</dbReference>
<dbReference type="PROSITE" id="PS00061">
    <property type="entry name" value="ADH_SHORT"/>
    <property type="match status" value="1"/>
</dbReference>
<evidence type="ECO:0000313" key="2">
    <source>
        <dbReference type="Proteomes" id="UP000007264"/>
    </source>
</evidence>
<name>I0YRF5_COCSC</name>
<organism evidence="1 2">
    <name type="scientific">Coccomyxa subellipsoidea (strain C-169)</name>
    <name type="common">Green microalga</name>
    <dbReference type="NCBI Taxonomy" id="574566"/>
    <lineage>
        <taxon>Eukaryota</taxon>
        <taxon>Viridiplantae</taxon>
        <taxon>Chlorophyta</taxon>
        <taxon>core chlorophytes</taxon>
        <taxon>Trebouxiophyceae</taxon>
        <taxon>Trebouxiophyceae incertae sedis</taxon>
        <taxon>Coccomyxaceae</taxon>
        <taxon>Coccomyxa</taxon>
        <taxon>Coccomyxa subellipsoidea</taxon>
    </lineage>
</organism>
<evidence type="ECO:0008006" key="3">
    <source>
        <dbReference type="Google" id="ProtNLM"/>
    </source>
</evidence>
<dbReference type="InterPro" id="IPR020904">
    <property type="entry name" value="Sc_DH/Rdtase_CS"/>
</dbReference>
<dbReference type="InterPro" id="IPR036291">
    <property type="entry name" value="NAD(P)-bd_dom_sf"/>
</dbReference>
<proteinExistence type="predicted"/>
<accession>I0YRF5</accession>
<dbReference type="GO" id="GO:0047560">
    <property type="term" value="F:3-dehydrosphinganine reductase activity"/>
    <property type="evidence" value="ECO:0007669"/>
    <property type="project" value="TreeGrafter"/>
</dbReference>
<dbReference type="GO" id="GO:0006666">
    <property type="term" value="P:3-keto-sphinganine metabolic process"/>
    <property type="evidence" value="ECO:0007669"/>
    <property type="project" value="TreeGrafter"/>
</dbReference>
<dbReference type="Pfam" id="PF00106">
    <property type="entry name" value="adh_short"/>
    <property type="match status" value="1"/>
</dbReference>
<dbReference type="GO" id="GO:0030148">
    <property type="term" value="P:sphingolipid biosynthetic process"/>
    <property type="evidence" value="ECO:0007669"/>
    <property type="project" value="TreeGrafter"/>
</dbReference>
<dbReference type="InterPro" id="IPR002347">
    <property type="entry name" value="SDR_fam"/>
</dbReference>
<dbReference type="EMBL" id="AGSI01000014">
    <property type="protein sequence ID" value="EIE20974.1"/>
    <property type="molecule type" value="Genomic_DNA"/>
</dbReference>